<keyword evidence="4" id="KW-1185">Reference proteome</keyword>
<organism evidence="3 4">
    <name type="scientific">Sphingomonas hominis</name>
    <dbReference type="NCBI Taxonomy" id="2741495"/>
    <lineage>
        <taxon>Bacteria</taxon>
        <taxon>Pseudomonadati</taxon>
        <taxon>Pseudomonadota</taxon>
        <taxon>Alphaproteobacteria</taxon>
        <taxon>Sphingomonadales</taxon>
        <taxon>Sphingomonadaceae</taxon>
        <taxon>Sphingomonas</taxon>
    </lineage>
</organism>
<name>A0ABX2JFI2_9SPHN</name>
<evidence type="ECO:0000259" key="2">
    <source>
        <dbReference type="Pfam" id="PF03551"/>
    </source>
</evidence>
<feature type="domain" description="Transcription regulator PadR N-terminal" evidence="2">
    <location>
        <begin position="65"/>
        <end position="134"/>
    </location>
</feature>
<evidence type="ECO:0000313" key="3">
    <source>
        <dbReference type="EMBL" id="NTS64479.1"/>
    </source>
</evidence>
<accession>A0ABX2JFI2</accession>
<evidence type="ECO:0000313" key="4">
    <source>
        <dbReference type="Proteomes" id="UP000621447"/>
    </source>
</evidence>
<protein>
    <submittedName>
        <fullName evidence="3">PadR family transcriptional regulator</fullName>
    </submittedName>
</protein>
<feature type="region of interest" description="Disordered" evidence="1">
    <location>
        <begin position="24"/>
        <end position="44"/>
    </location>
</feature>
<dbReference type="EMBL" id="JABULH010000001">
    <property type="protein sequence ID" value="NTS64479.1"/>
    <property type="molecule type" value="Genomic_DNA"/>
</dbReference>
<sequence>MRHHMYSHRDRWHRRWAVMAANSAGHGRRRGDRGPLGGDWFDRGERPMGGRRARMFDGSELRLVLLKLIADTPRHGYDLIRAIEALTAGAYAPSPGVVYPTLTLLDKMGLIEEQRSEGAKKRFAATEAGRTHLSEHAEQVEVLMARLHALGARRERVDPAPIRRAMGNLKVALGETFGRGDVPPERMHDVAAMIDELAQRVERLK</sequence>
<dbReference type="PANTHER" id="PTHR43252:SF7">
    <property type="entry name" value="TRANSCRIPTIONAL REGULATOR YQJI"/>
    <property type="match status" value="1"/>
</dbReference>
<dbReference type="Gene3D" id="1.10.10.10">
    <property type="entry name" value="Winged helix-like DNA-binding domain superfamily/Winged helix DNA-binding domain"/>
    <property type="match status" value="1"/>
</dbReference>
<dbReference type="Pfam" id="PF03551">
    <property type="entry name" value="PadR"/>
    <property type="match status" value="1"/>
</dbReference>
<dbReference type="InterPro" id="IPR036388">
    <property type="entry name" value="WH-like_DNA-bd_sf"/>
</dbReference>
<reference evidence="3 4" key="1">
    <citation type="submission" date="2020-06" db="EMBL/GenBank/DDBJ databases">
        <title>Sphingomonas hominis sp. nov., a member of the Sphingomonas, isolated from the hair of a 22-year-old girl.</title>
        <authorList>
            <person name="Zhang D.-F."/>
            <person name="Cui X.-W."/>
        </authorList>
    </citation>
    <scope>NUCLEOTIDE SEQUENCE [LARGE SCALE GENOMIC DNA]</scope>
    <source>
        <strain evidence="3 4">HHU CXW</strain>
    </source>
</reference>
<gene>
    <name evidence="3" type="ORF">HRV97_04830</name>
</gene>
<dbReference type="PANTHER" id="PTHR43252">
    <property type="entry name" value="TRANSCRIPTIONAL REGULATOR YQJI"/>
    <property type="match status" value="1"/>
</dbReference>
<dbReference type="InterPro" id="IPR005149">
    <property type="entry name" value="Tscrpt_reg_PadR_N"/>
</dbReference>
<comment type="caution">
    <text evidence="3">The sequence shown here is derived from an EMBL/GenBank/DDBJ whole genome shotgun (WGS) entry which is preliminary data.</text>
</comment>
<proteinExistence type="predicted"/>
<dbReference type="SUPFAM" id="SSF46785">
    <property type="entry name" value="Winged helix' DNA-binding domain"/>
    <property type="match status" value="1"/>
</dbReference>
<evidence type="ECO:0000256" key="1">
    <source>
        <dbReference type="SAM" id="MobiDB-lite"/>
    </source>
</evidence>
<dbReference type="InterPro" id="IPR036390">
    <property type="entry name" value="WH_DNA-bd_sf"/>
</dbReference>
<dbReference type="Proteomes" id="UP000621447">
    <property type="component" value="Unassembled WGS sequence"/>
</dbReference>